<feature type="transmembrane region" description="Helical" evidence="1">
    <location>
        <begin position="17"/>
        <end position="36"/>
    </location>
</feature>
<dbReference type="AlphaFoldDB" id="A0AA36M9K3"/>
<evidence type="ECO:0000313" key="2">
    <source>
        <dbReference type="EMBL" id="CAJ0601657.1"/>
    </source>
</evidence>
<comment type="caution">
    <text evidence="2">The sequence shown here is derived from an EMBL/GenBank/DDBJ whole genome shotgun (WGS) entry which is preliminary data.</text>
</comment>
<evidence type="ECO:0000256" key="1">
    <source>
        <dbReference type="SAM" id="Phobius"/>
    </source>
</evidence>
<proteinExistence type="predicted"/>
<evidence type="ECO:0000313" key="3">
    <source>
        <dbReference type="Proteomes" id="UP001176961"/>
    </source>
</evidence>
<reference evidence="2" key="1">
    <citation type="submission" date="2023-07" db="EMBL/GenBank/DDBJ databases">
        <authorList>
            <consortium name="CYATHOMIX"/>
        </authorList>
    </citation>
    <scope>NUCLEOTIDE SEQUENCE</scope>
    <source>
        <strain evidence="2">N/A</strain>
    </source>
</reference>
<keyword evidence="1" id="KW-1133">Transmembrane helix</keyword>
<protein>
    <submittedName>
        <fullName evidence="2">Uncharacterized protein</fullName>
    </submittedName>
</protein>
<dbReference type="EMBL" id="CATQJL010000305">
    <property type="protein sequence ID" value="CAJ0601657.1"/>
    <property type="molecule type" value="Genomic_DNA"/>
</dbReference>
<name>A0AA36M9K3_CYLNA</name>
<keyword evidence="3" id="KW-1185">Reference proteome</keyword>
<accession>A0AA36M9K3</accession>
<organism evidence="2 3">
    <name type="scientific">Cylicocyclus nassatus</name>
    <name type="common">Nematode worm</name>
    <dbReference type="NCBI Taxonomy" id="53992"/>
    <lineage>
        <taxon>Eukaryota</taxon>
        <taxon>Metazoa</taxon>
        <taxon>Ecdysozoa</taxon>
        <taxon>Nematoda</taxon>
        <taxon>Chromadorea</taxon>
        <taxon>Rhabditida</taxon>
        <taxon>Rhabditina</taxon>
        <taxon>Rhabditomorpha</taxon>
        <taxon>Strongyloidea</taxon>
        <taxon>Strongylidae</taxon>
        <taxon>Cylicocyclus</taxon>
    </lineage>
</organism>
<sequence length="103" mass="11333">MVYIDSSGNVRETNGSIISYILSFFSFFILFFKSLFGVQMVEVEEDGLAVAGREDLQETVDFDATSAACHEVVECHALQWQVVDEAAKCLGSAQTVAWLILAC</sequence>
<gene>
    <name evidence="2" type="ORF">CYNAS_LOCUS13640</name>
</gene>
<keyword evidence="1" id="KW-0812">Transmembrane</keyword>
<dbReference type="Proteomes" id="UP001176961">
    <property type="component" value="Unassembled WGS sequence"/>
</dbReference>
<keyword evidence="1" id="KW-0472">Membrane</keyword>